<proteinExistence type="inferred from homology"/>
<dbReference type="EMBL" id="JBHTMU010000018">
    <property type="protein sequence ID" value="MFD1343065.1"/>
    <property type="molecule type" value="Genomic_DNA"/>
</dbReference>
<evidence type="ECO:0000256" key="2">
    <source>
        <dbReference type="ARBA" id="ARBA00007430"/>
    </source>
</evidence>
<accession>A0ABW3ZJ25</accession>
<evidence type="ECO:0000256" key="5">
    <source>
        <dbReference type="ARBA" id="ARBA00022989"/>
    </source>
</evidence>
<dbReference type="Pfam" id="PF13440">
    <property type="entry name" value="Polysacc_synt_3"/>
    <property type="match status" value="1"/>
</dbReference>
<feature type="transmembrane region" description="Helical" evidence="7">
    <location>
        <begin position="74"/>
        <end position="99"/>
    </location>
</feature>
<dbReference type="InterPro" id="IPR050833">
    <property type="entry name" value="Poly_Biosynth_Transport"/>
</dbReference>
<keyword evidence="5 7" id="KW-1133">Transmembrane helix</keyword>
<comment type="subcellular location">
    <subcellularLocation>
        <location evidence="1">Cell membrane</location>
        <topology evidence="1">Multi-pass membrane protein</topology>
    </subcellularLocation>
</comment>
<reference evidence="9" key="1">
    <citation type="journal article" date="2019" name="Int. J. Syst. Evol. Microbiol.">
        <title>The Global Catalogue of Microorganisms (GCM) 10K type strain sequencing project: providing services to taxonomists for standard genome sequencing and annotation.</title>
        <authorList>
            <consortium name="The Broad Institute Genomics Platform"/>
            <consortium name="The Broad Institute Genome Sequencing Center for Infectious Disease"/>
            <person name="Wu L."/>
            <person name="Ma J."/>
        </authorList>
    </citation>
    <scope>NUCLEOTIDE SEQUENCE [LARGE SCALE GENOMIC DNA]</scope>
    <source>
        <strain evidence="9">CCUG 62953</strain>
    </source>
</reference>
<feature type="transmembrane region" description="Helical" evidence="7">
    <location>
        <begin position="284"/>
        <end position="305"/>
    </location>
</feature>
<comment type="caution">
    <text evidence="8">The sequence shown here is derived from an EMBL/GenBank/DDBJ whole genome shotgun (WGS) entry which is preliminary data.</text>
</comment>
<keyword evidence="6 7" id="KW-0472">Membrane</keyword>
<evidence type="ECO:0000256" key="6">
    <source>
        <dbReference type="ARBA" id="ARBA00023136"/>
    </source>
</evidence>
<feature type="transmembrane region" description="Helical" evidence="7">
    <location>
        <begin position="317"/>
        <end position="341"/>
    </location>
</feature>
<evidence type="ECO:0000256" key="3">
    <source>
        <dbReference type="ARBA" id="ARBA00022475"/>
    </source>
</evidence>
<feature type="transmembrane region" description="Helical" evidence="7">
    <location>
        <begin position="147"/>
        <end position="166"/>
    </location>
</feature>
<evidence type="ECO:0000256" key="1">
    <source>
        <dbReference type="ARBA" id="ARBA00004651"/>
    </source>
</evidence>
<evidence type="ECO:0000256" key="7">
    <source>
        <dbReference type="SAM" id="Phobius"/>
    </source>
</evidence>
<feature type="transmembrane region" description="Helical" evidence="7">
    <location>
        <begin position="353"/>
        <end position="374"/>
    </location>
</feature>
<feature type="transmembrane region" description="Helical" evidence="7">
    <location>
        <begin position="111"/>
        <end position="135"/>
    </location>
</feature>
<keyword evidence="4 7" id="KW-0812">Transmembrane</keyword>
<organism evidence="8 9">
    <name type="scientific">Litorisediminicola beolgyonensis</name>
    <dbReference type="NCBI Taxonomy" id="1173614"/>
    <lineage>
        <taxon>Bacteria</taxon>
        <taxon>Pseudomonadati</taxon>
        <taxon>Pseudomonadota</taxon>
        <taxon>Alphaproteobacteria</taxon>
        <taxon>Rhodobacterales</taxon>
        <taxon>Paracoccaceae</taxon>
        <taxon>Litorisediminicola</taxon>
    </lineage>
</organism>
<feature type="transmembrane region" description="Helical" evidence="7">
    <location>
        <begin position="380"/>
        <end position="400"/>
    </location>
</feature>
<comment type="similarity">
    <text evidence="2">Belongs to the polysaccharide synthase family.</text>
</comment>
<dbReference type="Proteomes" id="UP001597135">
    <property type="component" value="Unassembled WGS sequence"/>
</dbReference>
<evidence type="ECO:0000313" key="9">
    <source>
        <dbReference type="Proteomes" id="UP001597135"/>
    </source>
</evidence>
<evidence type="ECO:0000256" key="4">
    <source>
        <dbReference type="ARBA" id="ARBA00022692"/>
    </source>
</evidence>
<dbReference type="PANTHER" id="PTHR30250:SF10">
    <property type="entry name" value="LIPOPOLYSACCHARIDE BIOSYNTHESIS PROTEIN WZXC"/>
    <property type="match status" value="1"/>
</dbReference>
<evidence type="ECO:0000313" key="8">
    <source>
        <dbReference type="EMBL" id="MFD1343065.1"/>
    </source>
</evidence>
<keyword evidence="3" id="KW-1003">Cell membrane</keyword>
<protein>
    <submittedName>
        <fullName evidence="8">Oligosaccharide flippase family protein</fullName>
    </submittedName>
</protein>
<gene>
    <name evidence="8" type="ORF">ACFQ4E_11600</name>
</gene>
<feature type="transmembrane region" description="Helical" evidence="7">
    <location>
        <begin position="407"/>
        <end position="427"/>
    </location>
</feature>
<sequence>MRGTSLLSSALAGLGAQQGSGIAMTLVAAALMAPEVFGTFALAAAFVEIGVLLTHSGLWHFLATADGADESDEACLEATLFWALLALGNAGGLVLALAAPLLARVFDAPELAWLLPVLALAQPFVALSGWAGAVLTRHGRLGTYYGGLAHANLVAVAIGLTALVAWPGVLALAVWRVSRALLTAWTLMRVVRRGPLRRPSWHVFREALRYARPLYGARMAEHGAGFGADIALALIFSTAETGLWRIAQRLAQVGPEIMAQAVRMSALSRLGEAIRNGRGAALRFADAAAATVFLAGGAAITVAMFGEALVEALFGPAYAAAALALPALSLRAAALPLAGLVEPVAAASGRTGLYFWMAVGESVAMLICCVLFAASGGAVLAWAQACVACLAGAFGLWLCARQVRARAADLSVTLSGAALWLGLYALGAGVLRDVLLVQGLAVSLGATLLWAVCVTAMAGLSGTLALFSDAGERAQTAEAAGKPA</sequence>
<dbReference type="RefSeq" id="WP_386803671.1">
    <property type="nucleotide sequence ID" value="NZ_JBHTMU010000018.1"/>
</dbReference>
<dbReference type="PANTHER" id="PTHR30250">
    <property type="entry name" value="PST FAMILY PREDICTED COLANIC ACID TRANSPORTER"/>
    <property type="match status" value="1"/>
</dbReference>
<keyword evidence="9" id="KW-1185">Reference proteome</keyword>
<feature type="transmembrane region" description="Helical" evidence="7">
    <location>
        <begin position="42"/>
        <end position="62"/>
    </location>
</feature>
<feature type="transmembrane region" description="Helical" evidence="7">
    <location>
        <begin position="447"/>
        <end position="467"/>
    </location>
</feature>
<name>A0ABW3ZJ25_9RHOB</name>